<feature type="compositionally biased region" description="Low complexity" evidence="8">
    <location>
        <begin position="135"/>
        <end position="156"/>
    </location>
</feature>
<protein>
    <recommendedName>
        <fullName evidence="9">TGS domain-containing protein</fullName>
    </recommendedName>
</protein>
<keyword evidence="4" id="KW-0862">Zinc</keyword>
<keyword evidence="5" id="KW-0067">ATP-binding</keyword>
<feature type="region of interest" description="Disordered" evidence="8">
    <location>
        <begin position="126"/>
        <end position="156"/>
    </location>
</feature>
<dbReference type="GO" id="GO:0004829">
    <property type="term" value="F:threonine-tRNA ligase activity"/>
    <property type="evidence" value="ECO:0007669"/>
    <property type="project" value="TreeGrafter"/>
</dbReference>
<feature type="domain" description="TGS" evidence="9">
    <location>
        <begin position="1"/>
        <end position="61"/>
    </location>
</feature>
<evidence type="ECO:0000256" key="5">
    <source>
        <dbReference type="ARBA" id="ARBA00022840"/>
    </source>
</evidence>
<dbReference type="GO" id="GO:0006435">
    <property type="term" value="P:threonyl-tRNA aminoacylation"/>
    <property type="evidence" value="ECO:0007669"/>
    <property type="project" value="TreeGrafter"/>
</dbReference>
<dbReference type="Gene3D" id="3.30.980.10">
    <property type="entry name" value="Threonyl-trna Synthetase, Chain A, domain 2"/>
    <property type="match status" value="1"/>
</dbReference>
<evidence type="ECO:0000256" key="4">
    <source>
        <dbReference type="ARBA" id="ARBA00022833"/>
    </source>
</evidence>
<dbReference type="FunFam" id="3.30.980.10:FF:000001">
    <property type="entry name" value="Threonine--tRNA ligase"/>
    <property type="match status" value="1"/>
</dbReference>
<reference evidence="10" key="1">
    <citation type="submission" date="2024-06" db="EMBL/GenBank/DDBJ databases">
        <authorList>
            <consortium name="consrtm"/>
            <person name="Uemura M."/>
            <person name="Terahara T."/>
        </authorList>
    </citation>
    <scope>NUCLEOTIDE SEQUENCE</scope>
    <source>
        <strain evidence="10">KM77-8</strain>
    </source>
</reference>
<dbReference type="GO" id="GO:0005524">
    <property type="term" value="F:ATP binding"/>
    <property type="evidence" value="ECO:0007669"/>
    <property type="project" value="UniProtKB-KW"/>
</dbReference>
<dbReference type="PANTHER" id="PTHR11451:SF44">
    <property type="entry name" value="THREONINE--TRNA LIGASE, CHLOROPLASTIC_MITOCHONDRIAL 2"/>
    <property type="match status" value="1"/>
</dbReference>
<evidence type="ECO:0000256" key="7">
    <source>
        <dbReference type="ARBA" id="ARBA00023146"/>
    </source>
</evidence>
<evidence type="ECO:0000256" key="3">
    <source>
        <dbReference type="ARBA" id="ARBA00022741"/>
    </source>
</evidence>
<proteinExistence type="predicted"/>
<gene>
    <name evidence="10" type="ORF">SHKM778_63200</name>
</gene>
<reference evidence="10" key="2">
    <citation type="submission" date="2024-07" db="EMBL/GenBank/DDBJ databases">
        <title>Streptomyces haneummycinica sp. nov., a new antibiotic-producing actinobacterium isolated from marine sediment.</title>
        <authorList>
            <person name="Uemura M."/>
            <person name="Hamada M."/>
            <person name="Hirano S."/>
            <person name="Kobayashi K."/>
            <person name="Ohshiro T."/>
            <person name="Kobayashi T."/>
            <person name="Terahara T."/>
        </authorList>
    </citation>
    <scope>NUCLEOTIDE SEQUENCE</scope>
    <source>
        <strain evidence="10">KM77-8</strain>
    </source>
</reference>
<evidence type="ECO:0000256" key="6">
    <source>
        <dbReference type="ARBA" id="ARBA00022917"/>
    </source>
</evidence>
<name>A0AAT9HS88_9ACTN</name>
<dbReference type="PROSITE" id="PS51880">
    <property type="entry name" value="TGS"/>
    <property type="match status" value="1"/>
</dbReference>
<evidence type="ECO:0000256" key="2">
    <source>
        <dbReference type="ARBA" id="ARBA00022723"/>
    </source>
</evidence>
<dbReference type="PANTHER" id="PTHR11451">
    <property type="entry name" value="THREONINE-TRNA LIGASE"/>
    <property type="match status" value="1"/>
</dbReference>
<evidence type="ECO:0000256" key="1">
    <source>
        <dbReference type="ARBA" id="ARBA00022598"/>
    </source>
</evidence>
<dbReference type="EMBL" id="AP035768">
    <property type="protein sequence ID" value="BFO19932.1"/>
    <property type="molecule type" value="Genomic_DNA"/>
</dbReference>
<organism evidence="10">
    <name type="scientific">Streptomyces haneummycinicus</name>
    <dbReference type="NCBI Taxonomy" id="3074435"/>
    <lineage>
        <taxon>Bacteria</taxon>
        <taxon>Bacillati</taxon>
        <taxon>Actinomycetota</taxon>
        <taxon>Actinomycetes</taxon>
        <taxon>Kitasatosporales</taxon>
        <taxon>Streptomycetaceae</taxon>
        <taxon>Streptomyces</taxon>
    </lineage>
</organism>
<keyword evidence="1" id="KW-0436">Ligase</keyword>
<evidence type="ECO:0000259" key="9">
    <source>
        <dbReference type="PROSITE" id="PS51880"/>
    </source>
</evidence>
<evidence type="ECO:0000313" key="10">
    <source>
        <dbReference type="EMBL" id="BFO19932.1"/>
    </source>
</evidence>
<dbReference type="InterPro" id="IPR018163">
    <property type="entry name" value="Thr/Ala-tRNA-synth_IIc_edit"/>
</dbReference>
<keyword evidence="6" id="KW-0648">Protein biosynthesis</keyword>
<dbReference type="AlphaFoldDB" id="A0AAT9HS88"/>
<sequence length="156" mass="17193">MSDVRVIIQRDSERDERVVTTGTTAADLFAGERSVIAARVAGELKDLSYEVEDGETVEAVEISSPDGLDILRHSTAHVMAQAVQELFPEAKLGIGPPVKDGFYYDFDVETPFHPDDLKAIEKKMQEIQKRGQRFSAASSPTRPPARSSPTSRTSWS</sequence>
<keyword evidence="2" id="KW-0479">Metal-binding</keyword>
<evidence type="ECO:0000256" key="8">
    <source>
        <dbReference type="SAM" id="MobiDB-lite"/>
    </source>
</evidence>
<dbReference type="GO" id="GO:0046872">
    <property type="term" value="F:metal ion binding"/>
    <property type="evidence" value="ECO:0007669"/>
    <property type="project" value="UniProtKB-KW"/>
</dbReference>
<dbReference type="SUPFAM" id="SSF55186">
    <property type="entry name" value="ThrRS/AlaRS common domain"/>
    <property type="match status" value="1"/>
</dbReference>
<keyword evidence="7" id="KW-0030">Aminoacyl-tRNA synthetase</keyword>
<accession>A0AAT9HS88</accession>
<keyword evidence="3" id="KW-0547">Nucleotide-binding</keyword>
<dbReference type="InterPro" id="IPR004095">
    <property type="entry name" value="TGS"/>
</dbReference>